<dbReference type="GeneTree" id="ENSGT01120000271815"/>
<dbReference type="PANTHER" id="PTHR12138">
    <property type="entry name" value="PRIMATE-EXPANDED PROTEIN FAMILY"/>
    <property type="match status" value="1"/>
</dbReference>
<dbReference type="Ensembl" id="ENSMMUT00000095817.1">
    <property type="protein sequence ID" value="ENSMMUP00000064314.1"/>
    <property type="gene ID" value="ENSMMUG00000061592.1"/>
</dbReference>
<dbReference type="PRINTS" id="PR02045">
    <property type="entry name" value="F138DOMAIN"/>
</dbReference>
<evidence type="ECO:0000313" key="2">
    <source>
        <dbReference type="Proteomes" id="UP000006718"/>
    </source>
</evidence>
<organism evidence="1 2">
    <name type="scientific">Macaca mulatta</name>
    <name type="common">Rhesus macaque</name>
    <dbReference type="NCBI Taxonomy" id="9544"/>
    <lineage>
        <taxon>Eukaryota</taxon>
        <taxon>Metazoa</taxon>
        <taxon>Chordata</taxon>
        <taxon>Craniata</taxon>
        <taxon>Vertebrata</taxon>
        <taxon>Euteleostomi</taxon>
        <taxon>Mammalia</taxon>
        <taxon>Eutheria</taxon>
        <taxon>Euarchontoglires</taxon>
        <taxon>Primates</taxon>
        <taxon>Haplorrhini</taxon>
        <taxon>Catarrhini</taxon>
        <taxon>Cercopithecidae</taxon>
        <taxon>Cercopithecinae</taxon>
        <taxon>Macaca</taxon>
    </lineage>
</organism>
<dbReference type="AlphaFoldDB" id="A0A5F7ZFE9"/>
<evidence type="ECO:0000313" key="1">
    <source>
        <dbReference type="Ensembl" id="ENSMMUP00000064314.1"/>
    </source>
</evidence>
<sequence>MILAHCNLHLPGSRDYPASASRVAGTTGGCHRSQLIVVFLVEMGFHHVGQAGLKLLTSGDLPALASQSAGITGMSIETMLFCREEMLPLTRSSNVNYTHTHTHTHTHTEYFRLLSFVSPEVLPQNQ</sequence>
<reference evidence="1" key="3">
    <citation type="submission" date="2025-08" db="UniProtKB">
        <authorList>
            <consortium name="Ensembl"/>
        </authorList>
    </citation>
    <scope>IDENTIFICATION</scope>
    <source>
        <strain evidence="1">17573</strain>
    </source>
</reference>
<reference evidence="2" key="1">
    <citation type="journal article" date="2007" name="Science">
        <title>Evolutionary and biomedical insights from the rhesus macaque genome.</title>
        <authorList>
            <person name="Gibbs R.A."/>
            <person name="Rogers J."/>
            <person name="Katze M.G."/>
            <person name="Bumgarner R."/>
            <person name="Weinstock G.M."/>
            <person name="Mardis E.R."/>
            <person name="Remington K.A."/>
            <person name="Strausberg R.L."/>
            <person name="Venter J.C."/>
            <person name="Wilson R.K."/>
            <person name="Batzer M.A."/>
            <person name="Bustamante C.D."/>
            <person name="Eichler E.E."/>
            <person name="Hahn M.W."/>
            <person name="Hardison R.C."/>
            <person name="Makova K.D."/>
            <person name="Miller W."/>
            <person name="Milosavljevic A."/>
            <person name="Palermo R.E."/>
            <person name="Siepel A."/>
            <person name="Sikela J.M."/>
            <person name="Attaway T."/>
            <person name="Bell S."/>
            <person name="Bernard K.E."/>
            <person name="Buhay C.J."/>
            <person name="Chandrabose M.N."/>
            <person name="Dao M."/>
            <person name="Davis C."/>
            <person name="Delehaunty K.D."/>
            <person name="Ding Y."/>
            <person name="Dinh H.H."/>
            <person name="Dugan-Rocha S."/>
            <person name="Fulton L.A."/>
            <person name="Gabisi R.A."/>
            <person name="Garner T.T."/>
            <person name="Godfrey J."/>
            <person name="Hawes A.C."/>
            <person name="Hernandez J."/>
            <person name="Hines S."/>
            <person name="Holder M."/>
            <person name="Hume J."/>
            <person name="Jhangiani S.N."/>
            <person name="Joshi V."/>
            <person name="Khan Z.M."/>
            <person name="Kirkness E.F."/>
            <person name="Cree A."/>
            <person name="Fowler R.G."/>
            <person name="Lee S."/>
            <person name="Lewis L.R."/>
            <person name="Li Z."/>
            <person name="Liu Y.-S."/>
            <person name="Moore S.M."/>
            <person name="Muzny D."/>
            <person name="Nazareth L.V."/>
            <person name="Ngo D.N."/>
            <person name="Okwuonu G.O."/>
            <person name="Pai G."/>
            <person name="Parker D."/>
            <person name="Paul H.A."/>
            <person name="Pfannkoch C."/>
            <person name="Pohl C.S."/>
            <person name="Rogers Y.-H.C."/>
            <person name="Ruiz S.J."/>
            <person name="Sabo A."/>
            <person name="Santibanez J."/>
            <person name="Schneider B.W."/>
            <person name="Smith S.M."/>
            <person name="Sodergren E."/>
            <person name="Svatek A.F."/>
            <person name="Utterback T.R."/>
            <person name="Vattathil S."/>
            <person name="Warren W."/>
            <person name="White C.S."/>
            <person name="Chinwalla A.T."/>
            <person name="Feng Y."/>
            <person name="Halpern A.L."/>
            <person name="Hillier L.W."/>
            <person name="Huang X."/>
            <person name="Minx P."/>
            <person name="Nelson J.O."/>
            <person name="Pepin K.H."/>
            <person name="Qin X."/>
            <person name="Sutton G.G."/>
            <person name="Venter E."/>
            <person name="Walenz B.P."/>
            <person name="Wallis J.W."/>
            <person name="Worley K.C."/>
            <person name="Yang S.-P."/>
            <person name="Jones S.M."/>
            <person name="Marra M.A."/>
            <person name="Rocchi M."/>
            <person name="Schein J.E."/>
            <person name="Baertsch R."/>
            <person name="Clarke L."/>
            <person name="Csuros M."/>
            <person name="Glasscock J."/>
            <person name="Harris R.A."/>
            <person name="Havlak P."/>
            <person name="Jackson A.R."/>
            <person name="Jiang H."/>
            <person name="Liu Y."/>
            <person name="Messina D.N."/>
            <person name="Shen Y."/>
            <person name="Song H.X.-Z."/>
            <person name="Wylie T."/>
            <person name="Zhang L."/>
            <person name="Birney E."/>
            <person name="Han K."/>
            <person name="Konkel M.K."/>
            <person name="Lee J."/>
            <person name="Smit A.F.A."/>
            <person name="Ullmer B."/>
            <person name="Wang H."/>
            <person name="Xing J."/>
            <person name="Burhans R."/>
            <person name="Cheng Z."/>
            <person name="Karro J.E."/>
            <person name="Ma J."/>
            <person name="Raney B."/>
            <person name="She X."/>
            <person name="Cox M.J."/>
            <person name="Demuth J.P."/>
            <person name="Dumas L.J."/>
            <person name="Han S.-G."/>
            <person name="Hopkins J."/>
            <person name="Karimpour-Fard A."/>
            <person name="Kim Y.H."/>
            <person name="Pollack J.R."/>
            <person name="Vinar T."/>
            <person name="Addo-Quaye C."/>
            <person name="Degenhardt J."/>
            <person name="Denby A."/>
            <person name="Hubisz M.J."/>
            <person name="Indap A."/>
            <person name="Kosiol C."/>
            <person name="Lahn B.T."/>
            <person name="Lawson H.A."/>
            <person name="Marklein A."/>
            <person name="Nielsen R."/>
            <person name="Vallender E.J."/>
            <person name="Clark A.G."/>
            <person name="Ferguson B."/>
            <person name="Hernandez R.D."/>
            <person name="Hirani K."/>
            <person name="Kehrer-Sawatzki H."/>
            <person name="Kolb J."/>
            <person name="Patil S."/>
            <person name="Pu L.-L."/>
            <person name="Ren Y."/>
            <person name="Smith D.G."/>
            <person name="Wheeler D.A."/>
            <person name="Schenck I."/>
            <person name="Ball E.V."/>
            <person name="Chen R."/>
            <person name="Cooper D.N."/>
            <person name="Giardine B."/>
            <person name="Hsu F."/>
            <person name="Kent W.J."/>
            <person name="Lesk A."/>
            <person name="Nelson D.L."/>
            <person name="O'brien W.E."/>
            <person name="Pruefer K."/>
            <person name="Stenson P.D."/>
            <person name="Wallace J.C."/>
            <person name="Ke H."/>
            <person name="Liu X.-M."/>
            <person name="Wang P."/>
            <person name="Xiang A.P."/>
            <person name="Yang F."/>
            <person name="Barber G.P."/>
            <person name="Haussler D."/>
            <person name="Karolchik D."/>
            <person name="Kern A.D."/>
            <person name="Kuhn R.M."/>
            <person name="Smith K.E."/>
            <person name="Zwieg A.S."/>
        </authorList>
    </citation>
    <scope>NUCLEOTIDE SEQUENCE [LARGE SCALE GENOMIC DNA]</scope>
    <source>
        <strain evidence="2">17573</strain>
    </source>
</reference>
<proteinExistence type="predicted"/>
<dbReference type="Proteomes" id="UP000006718">
    <property type="component" value="Chromosome 14"/>
</dbReference>
<accession>A0A5F7ZFE9</accession>
<dbReference type="VEuPathDB" id="HostDB:ENSMMUG00000061592"/>
<protein>
    <submittedName>
        <fullName evidence="1">Uncharacterized protein</fullName>
    </submittedName>
</protein>
<reference evidence="1" key="4">
    <citation type="submission" date="2025-09" db="UniProtKB">
        <authorList>
            <consortium name="Ensembl"/>
        </authorList>
    </citation>
    <scope>IDENTIFICATION</scope>
    <source>
        <strain evidence="1">17573</strain>
    </source>
</reference>
<keyword evidence="2" id="KW-1185">Reference proteome</keyword>
<dbReference type="PANTHER" id="PTHR12138:SF135">
    <property type="entry name" value="SAM DOMAIN-CONTAINING PROTEIN"/>
    <property type="match status" value="1"/>
</dbReference>
<name>A0A5F7ZFE9_MACMU</name>
<dbReference type="Bgee" id="ENSMMUG00000061592">
    <property type="expression patterns" value="Expressed in adipose tissue and 6 other cell types or tissues"/>
</dbReference>
<dbReference type="InParanoid" id="A0A5F7ZFE9"/>
<reference evidence="1" key="2">
    <citation type="submission" date="2019-01" db="EMBL/GenBank/DDBJ databases">
        <authorList>
            <person name="Graves T."/>
            <person name="Eichler E.E."/>
            <person name="Wilson R.K."/>
        </authorList>
    </citation>
    <scope>NUCLEOTIDE SEQUENCE [LARGE SCALE GENOMIC DNA]</scope>
    <source>
        <strain evidence="1">17573</strain>
    </source>
</reference>